<proteinExistence type="predicted"/>
<evidence type="ECO:0000313" key="2">
    <source>
        <dbReference type="EMBL" id="TGX40689.1"/>
    </source>
</evidence>
<dbReference type="EMBL" id="SRXU01000006">
    <property type="protein sequence ID" value="TGX40689.1"/>
    <property type="molecule type" value="Genomic_DNA"/>
</dbReference>
<reference evidence="2 3" key="1">
    <citation type="submission" date="2019-04" db="EMBL/GenBank/DDBJ databases">
        <title>Sphingomonas psychrotolerans sp. nov., isolated from soil in the Tianshan Mountains, Xinjiang, China.</title>
        <authorList>
            <person name="Luo Y."/>
            <person name="Sheng H."/>
        </authorList>
    </citation>
    <scope>NUCLEOTIDE SEQUENCE [LARGE SCALE GENOMIC DNA]</scope>
    <source>
        <strain evidence="2 3">KIS18-15</strain>
    </source>
</reference>
<accession>A0A4S1WCX5</accession>
<dbReference type="InterPro" id="IPR029068">
    <property type="entry name" value="Glyas_Bleomycin-R_OHBP_Dase"/>
</dbReference>
<comment type="caution">
    <text evidence="2">The sequence shown here is derived from an EMBL/GenBank/DDBJ whole genome shotgun (WGS) entry which is preliminary data.</text>
</comment>
<dbReference type="GO" id="GO:0016829">
    <property type="term" value="F:lyase activity"/>
    <property type="evidence" value="ECO:0007669"/>
    <property type="project" value="UniProtKB-KW"/>
</dbReference>
<sequence>MTQKLFISLPVSNVAASVAFYEAIGMTRDEAFPGGDSGAAMNWGDAVCFMLSSHAAFGSLTSKPIADTHKTVANLFALSMDSRDAVDAIFRAALATGGREVHGVEDEGFMYSVGFEDPDGHGFGPFHMDMAAMPA</sequence>
<dbReference type="AlphaFoldDB" id="A0A4S1WCX5"/>
<dbReference type="Proteomes" id="UP000309848">
    <property type="component" value="Unassembled WGS sequence"/>
</dbReference>
<feature type="domain" description="Glyoxalase/fosfomycin resistance/dioxygenase" evidence="1">
    <location>
        <begin position="7"/>
        <end position="122"/>
    </location>
</feature>
<evidence type="ECO:0000313" key="3">
    <source>
        <dbReference type="Proteomes" id="UP000309848"/>
    </source>
</evidence>
<dbReference type="RefSeq" id="WP_135986169.1">
    <property type="nucleotide sequence ID" value="NZ_JAASQM010000005.1"/>
</dbReference>
<organism evidence="2 3">
    <name type="scientific">Sphingomonas naasensis</name>
    <dbReference type="NCBI Taxonomy" id="1344951"/>
    <lineage>
        <taxon>Bacteria</taxon>
        <taxon>Pseudomonadati</taxon>
        <taxon>Pseudomonadota</taxon>
        <taxon>Alphaproteobacteria</taxon>
        <taxon>Sphingomonadales</taxon>
        <taxon>Sphingomonadaceae</taxon>
        <taxon>Sphingomonas</taxon>
    </lineage>
</organism>
<dbReference type="SUPFAM" id="SSF54593">
    <property type="entry name" value="Glyoxalase/Bleomycin resistance protein/Dihydroxybiphenyl dioxygenase"/>
    <property type="match status" value="1"/>
</dbReference>
<evidence type="ECO:0000259" key="1">
    <source>
        <dbReference type="Pfam" id="PF00903"/>
    </source>
</evidence>
<dbReference type="OrthoDB" id="9798430at2"/>
<gene>
    <name evidence="2" type="ORF">E5A74_14410</name>
</gene>
<protein>
    <submittedName>
        <fullName evidence="2">Lactoylglutathione lyase</fullName>
    </submittedName>
</protein>
<dbReference type="InterPro" id="IPR004360">
    <property type="entry name" value="Glyas_Fos-R_dOase_dom"/>
</dbReference>
<keyword evidence="2" id="KW-0456">Lyase</keyword>
<dbReference type="PANTHER" id="PTHR36503">
    <property type="entry name" value="BLR2520 PROTEIN"/>
    <property type="match status" value="1"/>
</dbReference>
<dbReference type="Gene3D" id="3.10.180.10">
    <property type="entry name" value="2,3-Dihydroxybiphenyl 1,2-Dioxygenase, domain 1"/>
    <property type="match status" value="1"/>
</dbReference>
<keyword evidence="3" id="KW-1185">Reference proteome</keyword>
<dbReference type="Pfam" id="PF00903">
    <property type="entry name" value="Glyoxalase"/>
    <property type="match status" value="1"/>
</dbReference>
<dbReference type="PANTHER" id="PTHR36503:SF2">
    <property type="entry name" value="BLR2408 PROTEIN"/>
    <property type="match status" value="1"/>
</dbReference>
<name>A0A4S1WCX5_9SPHN</name>